<dbReference type="Pfam" id="PF06441">
    <property type="entry name" value="EHN"/>
    <property type="match status" value="1"/>
</dbReference>
<dbReference type="PRINTS" id="PR00412">
    <property type="entry name" value="EPOXHYDRLASE"/>
</dbReference>
<dbReference type="EMBL" id="JAGINU010000001">
    <property type="protein sequence ID" value="MBP2367675.1"/>
    <property type="molecule type" value="Genomic_DNA"/>
</dbReference>
<feature type="domain" description="Epoxide hydrolase N-terminal" evidence="4">
    <location>
        <begin position="6"/>
        <end position="111"/>
    </location>
</feature>
<evidence type="ECO:0000313" key="5">
    <source>
        <dbReference type="EMBL" id="MBP2367675.1"/>
    </source>
</evidence>
<reference evidence="5 6" key="1">
    <citation type="submission" date="2021-03" db="EMBL/GenBank/DDBJ databases">
        <title>Sequencing the genomes of 1000 actinobacteria strains.</title>
        <authorList>
            <person name="Klenk H.-P."/>
        </authorList>
    </citation>
    <scope>NUCLEOTIDE SEQUENCE [LARGE SCALE GENOMIC DNA]</scope>
    <source>
        <strain evidence="5 6">DSM 45256</strain>
    </source>
</reference>
<dbReference type="PANTHER" id="PTHR21661">
    <property type="entry name" value="EPOXIDE HYDROLASE 1-RELATED"/>
    <property type="match status" value="1"/>
</dbReference>
<name>A0ABS4VUV0_9PSEU</name>
<dbReference type="Proteomes" id="UP001519295">
    <property type="component" value="Unassembled WGS sequence"/>
</dbReference>
<dbReference type="InterPro" id="IPR016292">
    <property type="entry name" value="Epoxide_hydrolase"/>
</dbReference>
<evidence type="ECO:0000256" key="2">
    <source>
        <dbReference type="ARBA" id="ARBA00022797"/>
    </source>
</evidence>
<evidence type="ECO:0000259" key="4">
    <source>
        <dbReference type="Pfam" id="PF06441"/>
    </source>
</evidence>
<keyword evidence="2" id="KW-0058">Aromatic hydrocarbons catabolism</keyword>
<dbReference type="SUPFAM" id="SSF53474">
    <property type="entry name" value="alpha/beta-Hydrolases"/>
    <property type="match status" value="1"/>
</dbReference>
<organism evidence="5 6">
    <name type="scientific">Pseudonocardia parietis</name>
    <dbReference type="NCBI Taxonomy" id="570936"/>
    <lineage>
        <taxon>Bacteria</taxon>
        <taxon>Bacillati</taxon>
        <taxon>Actinomycetota</taxon>
        <taxon>Actinomycetes</taxon>
        <taxon>Pseudonocardiales</taxon>
        <taxon>Pseudonocardiaceae</taxon>
        <taxon>Pseudonocardia</taxon>
    </lineage>
</organism>
<dbReference type="InterPro" id="IPR000639">
    <property type="entry name" value="Epox_hydrolase-like"/>
</dbReference>
<comment type="similarity">
    <text evidence="1">Belongs to the peptidase S33 family.</text>
</comment>
<dbReference type="InterPro" id="IPR029058">
    <property type="entry name" value="AB_hydrolase_fold"/>
</dbReference>
<dbReference type="InterPro" id="IPR010497">
    <property type="entry name" value="Epoxide_hydro_N"/>
</dbReference>
<evidence type="ECO:0000313" key="6">
    <source>
        <dbReference type="Proteomes" id="UP001519295"/>
    </source>
</evidence>
<accession>A0ABS4VUV0</accession>
<protein>
    <submittedName>
        <fullName evidence="5">Pimeloyl-ACP methyl ester carboxylesterase</fullName>
    </submittedName>
</protein>
<dbReference type="Gene3D" id="3.40.50.1820">
    <property type="entry name" value="alpha/beta hydrolase"/>
    <property type="match status" value="1"/>
</dbReference>
<gene>
    <name evidence="5" type="ORF">JOF36_003371</name>
</gene>
<proteinExistence type="inferred from homology"/>
<dbReference type="PIRSF" id="PIRSF001112">
    <property type="entry name" value="Epoxide_hydrolase"/>
    <property type="match status" value="1"/>
</dbReference>
<keyword evidence="3" id="KW-0378">Hydrolase</keyword>
<keyword evidence="6" id="KW-1185">Reference proteome</keyword>
<sequence>MTSAPVHPFRISVAQSDVDDLRRRLESARWPEEIDRTRPEDGITVEAMRELVDRWRDGFDWRAHEADLNRFPQVTTEVDGQLLHAVHRRSPRPDAEPLVLLHGWPSTVAEFRHIVDELAEPADPSAPAFHVVAPSLPGFGFSGPLRERGWGAHRMADAIAQLMRRLGHGRYLAHGGDAGYQVAAALARVDGDQVGGIHLNLGGVGLAGLHRDEPPADDAEARALALYTDYVRDKSAYALLNATRPQTVSYGLADSPIGQLAWIAEKFSDWADPAHPVAVDDVLTTTSIFWYTGTAASSARFYQEEYTANRAPGTGPATRRGFVDVPTAVSSFPSEIVPPIRRWAEERYRIVRWSELPAGGHFSALERPDLLVGALQGFAAQLRAMA</sequence>
<comment type="caution">
    <text evidence="5">The sequence shown here is derived from an EMBL/GenBank/DDBJ whole genome shotgun (WGS) entry which is preliminary data.</text>
</comment>
<dbReference type="RefSeq" id="WP_210027819.1">
    <property type="nucleotide sequence ID" value="NZ_JAGINU010000001.1"/>
</dbReference>
<evidence type="ECO:0000256" key="1">
    <source>
        <dbReference type="ARBA" id="ARBA00010088"/>
    </source>
</evidence>
<evidence type="ECO:0000256" key="3">
    <source>
        <dbReference type="ARBA" id="ARBA00022801"/>
    </source>
</evidence>
<dbReference type="PANTHER" id="PTHR21661:SF35">
    <property type="entry name" value="EPOXIDE HYDROLASE"/>
    <property type="match status" value="1"/>
</dbReference>